<reference evidence="3 4" key="1">
    <citation type="submission" date="2018-03" db="EMBL/GenBank/DDBJ databases">
        <title>Comparative analysis of microorganisms from saline springs in Andes Mountain Range, Colombia.</title>
        <authorList>
            <person name="Rubin E."/>
        </authorList>
    </citation>
    <scope>NUCLEOTIDE SEQUENCE [LARGE SCALE GENOMIC DNA]</scope>
    <source>
        <strain evidence="3 4">CG 23</strain>
    </source>
</reference>
<organism evidence="3 4">
    <name type="scientific">Isoptericola halotolerans</name>
    <dbReference type="NCBI Taxonomy" id="300560"/>
    <lineage>
        <taxon>Bacteria</taxon>
        <taxon>Bacillati</taxon>
        <taxon>Actinomycetota</taxon>
        <taxon>Actinomycetes</taxon>
        <taxon>Micrococcales</taxon>
        <taxon>Promicromonosporaceae</taxon>
        <taxon>Isoptericola</taxon>
    </lineage>
</organism>
<proteinExistence type="predicted"/>
<protein>
    <recommendedName>
        <fullName evidence="5">Rv2175c C-terminal domain-containing protein</fullName>
    </recommendedName>
</protein>
<evidence type="ECO:0008006" key="5">
    <source>
        <dbReference type="Google" id="ProtNLM"/>
    </source>
</evidence>
<evidence type="ECO:0000259" key="1">
    <source>
        <dbReference type="Pfam" id="PF18367"/>
    </source>
</evidence>
<comment type="caution">
    <text evidence="3">The sequence shown here is derived from an EMBL/GenBank/DDBJ whole genome shotgun (WGS) entry which is preliminary data.</text>
</comment>
<dbReference type="InterPro" id="IPR041098">
    <property type="entry name" value="Rv2175c_C"/>
</dbReference>
<accession>A0ABX5ECF9</accession>
<dbReference type="Pfam" id="PF21531">
    <property type="entry name" value="Rv2175c_wHTH"/>
    <property type="match status" value="1"/>
</dbReference>
<evidence type="ECO:0000313" key="3">
    <source>
        <dbReference type="EMBL" id="PRZ03983.1"/>
    </source>
</evidence>
<gene>
    <name evidence="3" type="ORF">BCL65_11117</name>
</gene>
<dbReference type="EMBL" id="PVTX01000011">
    <property type="protein sequence ID" value="PRZ03983.1"/>
    <property type="molecule type" value="Genomic_DNA"/>
</dbReference>
<sequence length="152" mass="16015">MLATPESVFGPTPLGAQARPGYADAVSDAPQDLPLDDLVGDWLTLPDLAEALGVEPSRARGLVASRHVIGVKRGERTTFQVPAAFVVTGAEGEPEVLETLRGTVILLSDAGFSDAEALRWLFTAEDTLGASPVEALRSGRRAQVRRLAQALA</sequence>
<dbReference type="Proteomes" id="UP000239895">
    <property type="component" value="Unassembled WGS sequence"/>
</dbReference>
<evidence type="ECO:0000259" key="2">
    <source>
        <dbReference type="Pfam" id="PF21531"/>
    </source>
</evidence>
<feature type="domain" description="DNA-binding protein Rv2175c wHTH" evidence="2">
    <location>
        <begin position="41"/>
        <end position="85"/>
    </location>
</feature>
<name>A0ABX5ECF9_9MICO</name>
<dbReference type="InterPro" id="IPR048576">
    <property type="entry name" value="Rv2175c_wHTH"/>
</dbReference>
<dbReference type="Pfam" id="PF18367">
    <property type="entry name" value="Rv2175c_C"/>
    <property type="match status" value="1"/>
</dbReference>
<keyword evidence="4" id="KW-1185">Reference proteome</keyword>
<evidence type="ECO:0000313" key="4">
    <source>
        <dbReference type="Proteomes" id="UP000239895"/>
    </source>
</evidence>
<feature type="domain" description="Rv2175c C-terminal" evidence="1">
    <location>
        <begin position="98"/>
        <end position="152"/>
    </location>
</feature>